<dbReference type="KEGG" id="nid:NPIRD3C_0051"/>
<reference evidence="3 4" key="3">
    <citation type="journal article" date="2019" name="Int. J. Syst. Evol. Microbiol.">
        <title>Nitrosopumilus adriaticus sp. nov. and Nitrosopumilus piranensis sp. nov., two ammonia-oxidizing archaea from the Adriatic Sea and members of the class Nitrososphaeria.</title>
        <authorList>
            <person name="Bayer B."/>
            <person name="Vojvoda J."/>
            <person name="Reinthaler T."/>
            <person name="Reyes C."/>
            <person name="Pinto M."/>
            <person name="Herndl G.J."/>
        </authorList>
    </citation>
    <scope>NUCLEOTIDE SEQUENCE [LARGE SCALE GENOMIC DNA]</scope>
    <source>
        <strain evidence="3 4">D3C</strain>
    </source>
</reference>
<sequence length="299" mass="34314">MARLWISGSSGFIGKHLYNYLKNFYDITCLSHHNNTLLPTTHNHFKLNFQDRSEIDSLISKFGIPDIFIHLGWGDMENPSSSVHLKENVLISKNLIDSFFEHGLQKFIFIGSVEEYGEKNRLLSEHSIPKGTLTNYGKGKYFVANYGLNKQKHSNQSFIHIRLCNSYGSGQRPTSLINYLYNAASTNQKAIVDPGNIFRDCIHISEVIFGIKLLLEQNHSFTVNLGSGKMISLQHFILEFWSQLNQKKENLIFKSNFGFHDSLRDAHVDLSLLYKITHWKPSLSLKDGIRMTLQDMSLK</sequence>
<dbReference type="InterPro" id="IPR036291">
    <property type="entry name" value="NAD(P)-bd_dom_sf"/>
</dbReference>
<proteinExistence type="inferred from homology"/>
<dbReference type="HOGENOM" id="CLU_007383_1_7_2"/>
<dbReference type="PANTHER" id="PTHR43000">
    <property type="entry name" value="DTDP-D-GLUCOSE 4,6-DEHYDRATASE-RELATED"/>
    <property type="match status" value="1"/>
</dbReference>
<reference evidence="3 4" key="2">
    <citation type="journal article" date="2016" name="ISME J.">
        <title>Physiological and genomic characterization of two novel marine thaumarchaeal strains indicates niche differentiation.</title>
        <authorList>
            <person name="Bayer B."/>
            <person name="Vojvoda J."/>
            <person name="Offre P."/>
            <person name="Alves R.J."/>
            <person name="Elisabeth N.H."/>
            <person name="Garcia J.A."/>
            <person name="Volland J.M."/>
            <person name="Srivastava A."/>
            <person name="Schleper C."/>
            <person name="Herndl G.J."/>
        </authorList>
    </citation>
    <scope>NUCLEOTIDE SEQUENCE [LARGE SCALE GENOMIC DNA]</scope>
    <source>
        <strain evidence="3 4">D3C</strain>
    </source>
</reference>
<dbReference type="OrthoDB" id="4907at2157"/>
<comment type="similarity">
    <text evidence="1">Belongs to the NAD(P)-dependent epimerase/dehydratase family.</text>
</comment>
<gene>
    <name evidence="3" type="ORF">NPIRD3C_0051</name>
</gene>
<dbReference type="EMBL" id="CP010868">
    <property type="protein sequence ID" value="AJM91275.1"/>
    <property type="molecule type" value="Genomic_DNA"/>
</dbReference>
<keyword evidence="4" id="KW-1185">Reference proteome</keyword>
<dbReference type="SUPFAM" id="SSF51735">
    <property type="entry name" value="NAD(P)-binding Rossmann-fold domains"/>
    <property type="match status" value="1"/>
</dbReference>
<reference evidence="4" key="1">
    <citation type="submission" date="2015-02" db="EMBL/GenBank/DDBJ databases">
        <title>Characterization of two novel Thaumarchaeota isolated from the Northern Adriatic Sea.</title>
        <authorList>
            <person name="Bayer B."/>
            <person name="Vojvoda J."/>
            <person name="Offre P."/>
            <person name="Srivastava A."/>
            <person name="Elisabeth N."/>
            <person name="Garcia J.A.L."/>
            <person name="Schleper C."/>
            <person name="Herndl G.J."/>
        </authorList>
    </citation>
    <scope>NUCLEOTIDE SEQUENCE [LARGE SCALE GENOMIC DNA]</scope>
    <source>
        <strain evidence="4">D3C</strain>
    </source>
</reference>
<dbReference type="Gene3D" id="3.40.50.720">
    <property type="entry name" value="NAD(P)-binding Rossmann-like Domain"/>
    <property type="match status" value="1"/>
</dbReference>
<dbReference type="InterPro" id="IPR001509">
    <property type="entry name" value="Epimerase_deHydtase"/>
</dbReference>
<evidence type="ECO:0000313" key="4">
    <source>
        <dbReference type="Proteomes" id="UP000032027"/>
    </source>
</evidence>
<evidence type="ECO:0000259" key="2">
    <source>
        <dbReference type="Pfam" id="PF01370"/>
    </source>
</evidence>
<dbReference type="GeneID" id="41599224"/>
<evidence type="ECO:0000256" key="1">
    <source>
        <dbReference type="ARBA" id="ARBA00007637"/>
    </source>
</evidence>
<accession>A0A0C5BWB9</accession>
<feature type="domain" description="NAD-dependent epimerase/dehydratase" evidence="2">
    <location>
        <begin position="6"/>
        <end position="226"/>
    </location>
</feature>
<organism evidence="3 4">
    <name type="scientific">Nitrosopumilus piranensis</name>
    <dbReference type="NCBI Taxonomy" id="1582439"/>
    <lineage>
        <taxon>Archaea</taxon>
        <taxon>Nitrososphaerota</taxon>
        <taxon>Nitrososphaeria</taxon>
        <taxon>Nitrosopumilales</taxon>
        <taxon>Nitrosopumilaceae</taxon>
        <taxon>Nitrosopumilus</taxon>
    </lineage>
</organism>
<dbReference type="PATRIC" id="fig|1582439.9.peg.51"/>
<evidence type="ECO:0000313" key="3">
    <source>
        <dbReference type="EMBL" id="AJM91275.1"/>
    </source>
</evidence>
<protein>
    <recommendedName>
        <fullName evidence="2">NAD-dependent epimerase/dehydratase domain-containing protein</fullName>
    </recommendedName>
</protein>
<dbReference type="RefSeq" id="WP_148702304.1">
    <property type="nucleotide sequence ID" value="NZ_CP010868.1"/>
</dbReference>
<dbReference type="Proteomes" id="UP000032027">
    <property type="component" value="Chromosome"/>
</dbReference>
<dbReference type="AlphaFoldDB" id="A0A0C5BWB9"/>
<dbReference type="STRING" id="1582439.NPIRD3C_0051"/>
<name>A0A0C5BWB9_9ARCH</name>
<dbReference type="Pfam" id="PF01370">
    <property type="entry name" value="Epimerase"/>
    <property type="match status" value="1"/>
</dbReference>